<name>A0AAD4WMX4_PRUDU</name>
<reference evidence="2 3" key="1">
    <citation type="journal article" date="2022" name="G3 (Bethesda)">
        <title>Whole-genome sequence and methylome profiling of the almond [Prunus dulcis (Mill.) D.A. Webb] cultivar 'Nonpareil'.</title>
        <authorList>
            <person name="D'Amico-Willman K.M."/>
            <person name="Ouma W.Z."/>
            <person name="Meulia T."/>
            <person name="Sideli G.M."/>
            <person name="Gradziel T.M."/>
            <person name="Fresnedo-Ramirez J."/>
        </authorList>
    </citation>
    <scope>NUCLEOTIDE SEQUENCE [LARGE SCALE GENOMIC DNA]</scope>
    <source>
        <strain evidence="2">Clone GOH B32 T37-40</strain>
    </source>
</reference>
<evidence type="ECO:0000256" key="1">
    <source>
        <dbReference type="SAM" id="Phobius"/>
    </source>
</evidence>
<sequence>MMINPDHDTCNVTYFINNQPHYLMNYSVVQQIMPAATNYNRHAHDIFAFVIPTLLTLVQMRYPAQLLFQTHPTAITVFISSLLAYCFFAFRFGGHAYKWCRMAMLVFGSLSVATLLWLLFFTHHYSYLILCVLFLPVEGLGLDRLVRKLWQRIRQELRGAQNSISQRACPLLPVTSVNMLHRPIRFSSVIVSHIE</sequence>
<keyword evidence="1" id="KW-0812">Transmembrane</keyword>
<keyword evidence="1" id="KW-0472">Membrane</keyword>
<dbReference type="PANTHER" id="PTHR34115:SF5">
    <property type="entry name" value="PROTEIN, PUTATIVE-RELATED"/>
    <property type="match status" value="1"/>
</dbReference>
<comment type="caution">
    <text evidence="2">The sequence shown here is derived from an EMBL/GenBank/DDBJ whole genome shotgun (WGS) entry which is preliminary data.</text>
</comment>
<dbReference type="Proteomes" id="UP001054821">
    <property type="component" value="Chromosome 2"/>
</dbReference>
<feature type="transmembrane region" description="Helical" evidence="1">
    <location>
        <begin position="70"/>
        <end position="90"/>
    </location>
</feature>
<proteinExistence type="predicted"/>
<keyword evidence="3" id="KW-1185">Reference proteome</keyword>
<feature type="transmembrane region" description="Helical" evidence="1">
    <location>
        <begin position="102"/>
        <end position="121"/>
    </location>
</feature>
<gene>
    <name evidence="2" type="ORF">L3X38_013144</name>
</gene>
<organism evidence="2 3">
    <name type="scientific">Prunus dulcis</name>
    <name type="common">Almond</name>
    <name type="synonym">Amygdalus dulcis</name>
    <dbReference type="NCBI Taxonomy" id="3755"/>
    <lineage>
        <taxon>Eukaryota</taxon>
        <taxon>Viridiplantae</taxon>
        <taxon>Streptophyta</taxon>
        <taxon>Embryophyta</taxon>
        <taxon>Tracheophyta</taxon>
        <taxon>Spermatophyta</taxon>
        <taxon>Magnoliopsida</taxon>
        <taxon>eudicotyledons</taxon>
        <taxon>Gunneridae</taxon>
        <taxon>Pentapetalae</taxon>
        <taxon>rosids</taxon>
        <taxon>fabids</taxon>
        <taxon>Rosales</taxon>
        <taxon>Rosaceae</taxon>
        <taxon>Amygdaloideae</taxon>
        <taxon>Amygdaleae</taxon>
        <taxon>Prunus</taxon>
    </lineage>
</organism>
<dbReference type="EMBL" id="JAJFAZ020000002">
    <property type="protein sequence ID" value="KAI5345267.1"/>
    <property type="molecule type" value="Genomic_DNA"/>
</dbReference>
<evidence type="ECO:0000313" key="2">
    <source>
        <dbReference type="EMBL" id="KAI5345267.1"/>
    </source>
</evidence>
<feature type="transmembrane region" description="Helical" evidence="1">
    <location>
        <begin position="46"/>
        <end position="64"/>
    </location>
</feature>
<accession>A0AAD4WMX4</accession>
<feature type="transmembrane region" description="Helical" evidence="1">
    <location>
        <begin position="127"/>
        <end position="146"/>
    </location>
</feature>
<dbReference type="PANTHER" id="PTHR34115">
    <property type="entry name" value="PROTEIN, PUTATIVE-RELATED"/>
    <property type="match status" value="1"/>
</dbReference>
<dbReference type="InterPro" id="IPR053258">
    <property type="entry name" value="Ca-permeable_cation_channel"/>
</dbReference>
<dbReference type="AlphaFoldDB" id="A0AAD4WMX4"/>
<evidence type="ECO:0000313" key="3">
    <source>
        <dbReference type="Proteomes" id="UP001054821"/>
    </source>
</evidence>
<protein>
    <submittedName>
        <fullName evidence="2">Uncharacterized protein</fullName>
    </submittedName>
</protein>
<keyword evidence="1" id="KW-1133">Transmembrane helix</keyword>